<name>A0A6J7JDU7_9ZZZZ</name>
<dbReference type="InterPro" id="IPR016039">
    <property type="entry name" value="Thiolase-like"/>
</dbReference>
<organism evidence="1">
    <name type="scientific">freshwater metagenome</name>
    <dbReference type="NCBI Taxonomy" id="449393"/>
    <lineage>
        <taxon>unclassified sequences</taxon>
        <taxon>metagenomes</taxon>
        <taxon>ecological metagenomes</taxon>
    </lineage>
</organism>
<evidence type="ECO:0000313" key="1">
    <source>
        <dbReference type="EMBL" id="CAB4940941.1"/>
    </source>
</evidence>
<sequence>MSPFQQAEGPDTAAAVVGTPATLLGAGAVLGIDRVPARKGRRAAARPDEDAVTLAAEAAALAIPADADRIGGIIFVTTTPPYLEGAAVQALAELLDLQGNTFALELSASLRDGLAAVRLAASLAPSIGPVLVCASHAGRGDRTMGDGAVALLIGADAGEGAGLARLTPVTSTSIEIRDRWRLPGDDVPRDADRSFAQEIGTVKLVNDLIAGLPEELKAPPVVVGPDARGSATVEKAGGGAADAVTSLSGVIGAAHPLLRLVASLDAPALVVAMSNGLGEAVHVVPAPAGAAAAAQVRGLAANGGAEADRAMADPMPADFNPYSSGPRAWRDRDVDLRLAGLFGPAEGLPAVPGRRHPEGVIIARTADHVYPAGKVTEMAVATMDDGGQYYGQVTVGDDVQIGDRVKLVPRRLHHGGGMIQYHWKVTPCR</sequence>
<dbReference type="SUPFAM" id="SSF53901">
    <property type="entry name" value="Thiolase-like"/>
    <property type="match status" value="1"/>
</dbReference>
<reference evidence="1" key="1">
    <citation type="submission" date="2020-05" db="EMBL/GenBank/DDBJ databases">
        <authorList>
            <person name="Chiriac C."/>
            <person name="Salcher M."/>
            <person name="Ghai R."/>
            <person name="Kavagutti S V."/>
        </authorList>
    </citation>
    <scope>NUCLEOTIDE SEQUENCE</scope>
</reference>
<dbReference type="AlphaFoldDB" id="A0A6J7JDU7"/>
<dbReference type="EMBL" id="CAFBMX010000010">
    <property type="protein sequence ID" value="CAB4940941.1"/>
    <property type="molecule type" value="Genomic_DNA"/>
</dbReference>
<accession>A0A6J7JDU7</accession>
<proteinExistence type="predicted"/>
<dbReference type="GO" id="GO:0016746">
    <property type="term" value="F:acyltransferase activity"/>
    <property type="evidence" value="ECO:0007669"/>
    <property type="project" value="InterPro"/>
</dbReference>
<gene>
    <name evidence="1" type="ORF">UFOPK3674_01822</name>
</gene>
<protein>
    <submittedName>
        <fullName evidence="1">Unannotated protein</fullName>
    </submittedName>
</protein>
<dbReference type="Gene3D" id="3.40.47.10">
    <property type="match status" value="1"/>
</dbReference>